<organism evidence="1 2">
    <name type="scientific">Melastoma candidum</name>
    <dbReference type="NCBI Taxonomy" id="119954"/>
    <lineage>
        <taxon>Eukaryota</taxon>
        <taxon>Viridiplantae</taxon>
        <taxon>Streptophyta</taxon>
        <taxon>Embryophyta</taxon>
        <taxon>Tracheophyta</taxon>
        <taxon>Spermatophyta</taxon>
        <taxon>Magnoliopsida</taxon>
        <taxon>eudicotyledons</taxon>
        <taxon>Gunneridae</taxon>
        <taxon>Pentapetalae</taxon>
        <taxon>rosids</taxon>
        <taxon>malvids</taxon>
        <taxon>Myrtales</taxon>
        <taxon>Melastomataceae</taxon>
        <taxon>Melastomatoideae</taxon>
        <taxon>Melastomateae</taxon>
        <taxon>Melastoma</taxon>
    </lineage>
</organism>
<proteinExistence type="predicted"/>
<gene>
    <name evidence="1" type="ORF">MLD38_025169</name>
</gene>
<sequence length="316" mass="33870">MGTFSDVPLDLDLELEDREEAAVCIQEAVRLLLGFLGEDPDSEGLRKTPLRVAKAFLHATRVGRGLLRLQAPGPRKDAMVAEIPPEKKSSKAVAAEDAGLRERREAVPLPPSLWGERRDGSGSTTVELGSPEEDGSSLAESGDAGEALTPKEDAGGRRSAVLGLGDSGGREARLRLDLDGSLGSDQIWVGEESRRRQWVRLGWRQVAVLLCSEGSLRDAGGCSLSPDRGCRGTVGGLKRLEVSSGHWPLPFLRKGGACDGEPPWGCCGIAGELAEDVLVWRAWAPFMLSLWAFGRCGSSSWFAALDADSELVLRMN</sequence>
<keyword evidence="2" id="KW-1185">Reference proteome</keyword>
<evidence type="ECO:0000313" key="2">
    <source>
        <dbReference type="Proteomes" id="UP001057402"/>
    </source>
</evidence>
<reference evidence="2" key="1">
    <citation type="journal article" date="2023" name="Front. Plant Sci.">
        <title>Chromosomal-level genome assembly of Melastoma candidum provides insights into trichome evolution.</title>
        <authorList>
            <person name="Zhong Y."/>
            <person name="Wu W."/>
            <person name="Sun C."/>
            <person name="Zou P."/>
            <person name="Liu Y."/>
            <person name="Dai S."/>
            <person name="Zhou R."/>
        </authorList>
    </citation>
    <scope>NUCLEOTIDE SEQUENCE [LARGE SCALE GENOMIC DNA]</scope>
</reference>
<name>A0ACB9NUH2_9MYRT</name>
<protein>
    <submittedName>
        <fullName evidence="1">Uncharacterized protein</fullName>
    </submittedName>
</protein>
<evidence type="ECO:0000313" key="1">
    <source>
        <dbReference type="EMBL" id="KAI4340319.1"/>
    </source>
</evidence>
<comment type="caution">
    <text evidence="1">The sequence shown here is derived from an EMBL/GenBank/DDBJ whole genome shotgun (WGS) entry which is preliminary data.</text>
</comment>
<accession>A0ACB9NUH2</accession>
<dbReference type="Proteomes" id="UP001057402">
    <property type="component" value="Chromosome 7"/>
</dbReference>
<dbReference type="EMBL" id="CM042886">
    <property type="protein sequence ID" value="KAI4340319.1"/>
    <property type="molecule type" value="Genomic_DNA"/>
</dbReference>